<keyword evidence="3" id="KW-1185">Reference proteome</keyword>
<proteinExistence type="predicted"/>
<evidence type="ECO:0000313" key="2">
    <source>
        <dbReference type="EMBL" id="MCZ0732315.1"/>
    </source>
</evidence>
<name>A0ABT4HQK7_MYCIR</name>
<accession>A0ABT4HQK7</accession>
<sequence>MALNLGDAREWVTRATTQYEALKSAFANWSASDGISLLGQRNPEVMRWEFDVVITSEPETNLSILAGEIFDALRRALDYIAWQIYVTGSAERSEKRDRNIYFPIVDDPAAWEQQLKGKVPGASEAHAEALHASQPFAQADDDRGALPTLAAFINRDKHRRLSLFATGAFAVSARSPELDDDMSMLLAAIRPIPTLHIAESLQEIRDRAQARGLSGPVAATWLIAFVEIRRNRVAGSSGDPVPWSDGVEMSDPPPPELRTGFATEDGDLIGMEGLGDLIDHVAGILDRFASLR</sequence>
<feature type="region of interest" description="Disordered" evidence="1">
    <location>
        <begin position="236"/>
        <end position="258"/>
    </location>
</feature>
<gene>
    <name evidence="2" type="ORF">OY187_30130</name>
</gene>
<dbReference type="RefSeq" id="WP_268788030.1">
    <property type="nucleotide sequence ID" value="NZ_JAPQYE010000028.1"/>
</dbReference>
<dbReference type="EMBL" id="JAPQYE010000028">
    <property type="protein sequence ID" value="MCZ0732315.1"/>
    <property type="molecule type" value="Genomic_DNA"/>
</dbReference>
<protein>
    <submittedName>
        <fullName evidence="2">Uncharacterized protein</fullName>
    </submittedName>
</protein>
<organism evidence="2 3">
    <name type="scientific">Mycolicibacterium iranicum</name>
    <name type="common">Mycobacterium iranicum</name>
    <dbReference type="NCBI Taxonomy" id="912594"/>
    <lineage>
        <taxon>Bacteria</taxon>
        <taxon>Bacillati</taxon>
        <taxon>Actinomycetota</taxon>
        <taxon>Actinomycetes</taxon>
        <taxon>Mycobacteriales</taxon>
        <taxon>Mycobacteriaceae</taxon>
        <taxon>Mycolicibacterium</taxon>
    </lineage>
</organism>
<dbReference type="Proteomes" id="UP001084650">
    <property type="component" value="Unassembled WGS sequence"/>
</dbReference>
<reference evidence="2" key="1">
    <citation type="submission" date="2022-12" db="EMBL/GenBank/DDBJ databases">
        <title>Whole genome sequence of Mycolicibacterium iranicum strain SBH312.</title>
        <authorList>
            <person name="Jani J."/>
            <person name="Arifin Mustapha Z."/>
            <person name="Ahmed K."/>
            <person name="Kai Ling C."/>
        </authorList>
    </citation>
    <scope>NUCLEOTIDE SEQUENCE</scope>
    <source>
        <strain evidence="2">SBH312</strain>
    </source>
</reference>
<comment type="caution">
    <text evidence="2">The sequence shown here is derived from an EMBL/GenBank/DDBJ whole genome shotgun (WGS) entry which is preliminary data.</text>
</comment>
<evidence type="ECO:0000256" key="1">
    <source>
        <dbReference type="SAM" id="MobiDB-lite"/>
    </source>
</evidence>
<evidence type="ECO:0000313" key="3">
    <source>
        <dbReference type="Proteomes" id="UP001084650"/>
    </source>
</evidence>